<proteinExistence type="predicted"/>
<dbReference type="PANTHER" id="PTHR33875:SF2">
    <property type="entry name" value="ACR183CP"/>
    <property type="match status" value="1"/>
</dbReference>
<dbReference type="InterPro" id="IPR036249">
    <property type="entry name" value="Thioredoxin-like_sf"/>
</dbReference>
<dbReference type="Gene3D" id="3.40.30.10">
    <property type="entry name" value="Glutaredoxin"/>
    <property type="match status" value="1"/>
</dbReference>
<evidence type="ECO:0000313" key="3">
    <source>
        <dbReference type="RefSeq" id="XP_002738589.1"/>
    </source>
</evidence>
<dbReference type="PANTHER" id="PTHR33875">
    <property type="entry name" value="OS09G0542200 PROTEIN"/>
    <property type="match status" value="1"/>
</dbReference>
<protein>
    <submittedName>
        <fullName evidence="3">Uncharacterized protein LOC100369680</fullName>
    </submittedName>
</protein>
<dbReference type="GeneID" id="100369680"/>
<evidence type="ECO:0000256" key="1">
    <source>
        <dbReference type="SAM" id="SignalP"/>
    </source>
</evidence>
<dbReference type="SUPFAM" id="SSF52833">
    <property type="entry name" value="Thioredoxin-like"/>
    <property type="match status" value="1"/>
</dbReference>
<keyword evidence="2" id="KW-1185">Reference proteome</keyword>
<dbReference type="RefSeq" id="XP_002738589.1">
    <property type="nucleotide sequence ID" value="XM_002738543.1"/>
</dbReference>
<gene>
    <name evidence="3" type="primary">LOC100369680</name>
</gene>
<evidence type="ECO:0000313" key="2">
    <source>
        <dbReference type="Proteomes" id="UP000694865"/>
    </source>
</evidence>
<keyword evidence="1" id="KW-0732">Signal</keyword>
<reference evidence="3" key="1">
    <citation type="submission" date="2025-08" db="UniProtKB">
        <authorList>
            <consortium name="RefSeq"/>
        </authorList>
    </citation>
    <scope>IDENTIFICATION</scope>
    <source>
        <tissue evidence="3">Testes</tissue>
    </source>
</reference>
<sequence length="270" mass="30386">MATYTHYFVALCLSFMHVVKSSSLLQNYYQIPVTRHRLGYVYADGIASAPVQIDMFLCLQSTEDGRPLQVILDTADHYGPRLVRLSLHGFPLPHVQSSYLATRATRVVDSLMPKKTVEYMQSLFQDKIEYSVNTTESDIINALAELATGLSSNITRDSFYDKFEDEKTGHLCVYEWQSAILRGVYQTPWFLINDMPILDFRPDWTLSNWTAIIDPLLEDYEEPGVGPPLPTCLPGEPGCVIEPPCGTPNAAPIANYDWMMVVLAALTSTY</sequence>
<feature type="signal peptide" evidence="1">
    <location>
        <begin position="1"/>
        <end position="21"/>
    </location>
</feature>
<accession>A0ABM0GW22</accession>
<organism evidence="2 3">
    <name type="scientific">Saccoglossus kowalevskii</name>
    <name type="common">Acorn worm</name>
    <dbReference type="NCBI Taxonomy" id="10224"/>
    <lineage>
        <taxon>Eukaryota</taxon>
        <taxon>Metazoa</taxon>
        <taxon>Hemichordata</taxon>
        <taxon>Enteropneusta</taxon>
        <taxon>Harrimaniidae</taxon>
        <taxon>Saccoglossus</taxon>
    </lineage>
</organism>
<name>A0ABM0GW22_SACKO</name>
<feature type="chain" id="PRO_5045349540" evidence="1">
    <location>
        <begin position="22"/>
        <end position="270"/>
    </location>
</feature>
<dbReference type="Proteomes" id="UP000694865">
    <property type="component" value="Unplaced"/>
</dbReference>